<protein>
    <submittedName>
        <fullName evidence="1">Uncharacterized protein</fullName>
    </submittedName>
</protein>
<dbReference type="RefSeq" id="WP_202835680.1">
    <property type="nucleotide sequence ID" value="NZ_JAETWB010000067.1"/>
</dbReference>
<organism evidence="1 2">
    <name type="scientific">Belnapia arida</name>
    <dbReference type="NCBI Taxonomy" id="2804533"/>
    <lineage>
        <taxon>Bacteria</taxon>
        <taxon>Pseudomonadati</taxon>
        <taxon>Pseudomonadota</taxon>
        <taxon>Alphaproteobacteria</taxon>
        <taxon>Acetobacterales</taxon>
        <taxon>Roseomonadaceae</taxon>
        <taxon>Belnapia</taxon>
    </lineage>
</organism>
<comment type="caution">
    <text evidence="1">The sequence shown here is derived from an EMBL/GenBank/DDBJ whole genome shotgun (WGS) entry which is preliminary data.</text>
</comment>
<dbReference type="Proteomes" id="UP000660885">
    <property type="component" value="Unassembled WGS sequence"/>
</dbReference>
<accession>A0ABS1UCK0</accession>
<evidence type="ECO:0000313" key="1">
    <source>
        <dbReference type="EMBL" id="MBL6082416.1"/>
    </source>
</evidence>
<evidence type="ECO:0000313" key="2">
    <source>
        <dbReference type="Proteomes" id="UP000660885"/>
    </source>
</evidence>
<sequence>MSSVAVTLELPDWSFERLGNPDEATLQRLVVEALVAGLLRTGRAEVDEARRWLGLDDTPGAMDAFLQAHGITVGGTGGDDGA</sequence>
<keyword evidence="2" id="KW-1185">Reference proteome</keyword>
<gene>
    <name evidence="1" type="ORF">JMJ56_31095</name>
</gene>
<reference evidence="1 2" key="1">
    <citation type="submission" date="2021-01" db="EMBL/GenBank/DDBJ databases">
        <title>Belnapia mucosa sp. nov. and Belnapia arida sp. nov., isolated from the Tabernas Desert (Almeria, Spain).</title>
        <authorList>
            <person name="Molina-Menor E."/>
            <person name="Vidal-Verdu A."/>
            <person name="Calonge A."/>
            <person name="Satari L."/>
            <person name="Pereto J."/>
            <person name="Porcar M."/>
        </authorList>
    </citation>
    <scope>NUCLEOTIDE SEQUENCE [LARGE SCALE GENOMIC DNA]</scope>
    <source>
        <strain evidence="1 2">T18</strain>
    </source>
</reference>
<proteinExistence type="predicted"/>
<dbReference type="EMBL" id="JAETWB010000067">
    <property type="protein sequence ID" value="MBL6082416.1"/>
    <property type="molecule type" value="Genomic_DNA"/>
</dbReference>
<name>A0ABS1UCK0_9PROT</name>